<proteinExistence type="predicted"/>
<dbReference type="AlphaFoldDB" id="A0A941I1Q9"/>
<gene>
    <name evidence="2" type="ORF">KC207_14795</name>
</gene>
<evidence type="ECO:0000313" key="2">
    <source>
        <dbReference type="EMBL" id="MBR7744561.1"/>
    </source>
</evidence>
<keyword evidence="1" id="KW-1133">Transmembrane helix</keyword>
<dbReference type="Proteomes" id="UP000677016">
    <property type="component" value="Unassembled WGS sequence"/>
</dbReference>
<feature type="transmembrane region" description="Helical" evidence="1">
    <location>
        <begin position="12"/>
        <end position="34"/>
    </location>
</feature>
<keyword evidence="1" id="KW-0812">Transmembrane</keyword>
<evidence type="ECO:0000313" key="3">
    <source>
        <dbReference type="Proteomes" id="UP000677016"/>
    </source>
</evidence>
<sequence>MTHAAEGGKALLVADLLSLVLFGAAFLVFAVPYVGGLRRARRAGDAWAAFEQRDDGRWTAMTRARGLAPFRAPAPERRTSAGLAVRRGAWTVVVLGLLVYPVVVVEIAGLV</sequence>
<organism evidence="2 3">
    <name type="scientific">Phycicoccus avicenniae</name>
    <dbReference type="NCBI Taxonomy" id="2828860"/>
    <lineage>
        <taxon>Bacteria</taxon>
        <taxon>Bacillati</taxon>
        <taxon>Actinomycetota</taxon>
        <taxon>Actinomycetes</taxon>
        <taxon>Micrococcales</taxon>
        <taxon>Intrasporangiaceae</taxon>
        <taxon>Phycicoccus</taxon>
    </lineage>
</organism>
<comment type="caution">
    <text evidence="2">The sequence shown here is derived from an EMBL/GenBank/DDBJ whole genome shotgun (WGS) entry which is preliminary data.</text>
</comment>
<keyword evidence="3" id="KW-1185">Reference proteome</keyword>
<feature type="transmembrane region" description="Helical" evidence="1">
    <location>
        <begin position="88"/>
        <end position="110"/>
    </location>
</feature>
<keyword evidence="1" id="KW-0472">Membrane</keyword>
<evidence type="ECO:0000256" key="1">
    <source>
        <dbReference type="SAM" id="Phobius"/>
    </source>
</evidence>
<protein>
    <submittedName>
        <fullName evidence="2">Uncharacterized protein</fullName>
    </submittedName>
</protein>
<dbReference type="RefSeq" id="WP_211604086.1">
    <property type="nucleotide sequence ID" value="NZ_JAGSNF010000021.1"/>
</dbReference>
<accession>A0A941I1Q9</accession>
<name>A0A941I1Q9_9MICO</name>
<dbReference type="EMBL" id="JAGSNF010000021">
    <property type="protein sequence ID" value="MBR7744561.1"/>
    <property type="molecule type" value="Genomic_DNA"/>
</dbReference>
<reference evidence="2" key="1">
    <citation type="submission" date="2021-04" db="EMBL/GenBank/DDBJ databases">
        <title>Phycicoccus avicenniae sp. nov., a novel endophytic actinomycetes isolated from branch of Avicennia mariana.</title>
        <authorList>
            <person name="Tuo L."/>
        </authorList>
    </citation>
    <scope>NUCLEOTIDE SEQUENCE</scope>
    <source>
        <strain evidence="2">BSK3Z-2</strain>
    </source>
</reference>